<dbReference type="Pfam" id="PF00650">
    <property type="entry name" value="CRAL_TRIO"/>
    <property type="match status" value="1"/>
</dbReference>
<dbReference type="EMBL" id="KZ819288">
    <property type="protein sequence ID" value="PWN99437.1"/>
    <property type="molecule type" value="Genomic_DNA"/>
</dbReference>
<dbReference type="Proteomes" id="UP000245946">
    <property type="component" value="Unassembled WGS sequence"/>
</dbReference>
<dbReference type="InterPro" id="IPR011074">
    <property type="entry name" value="CRAL/TRIO_N_dom"/>
</dbReference>
<evidence type="ECO:0000256" key="1">
    <source>
        <dbReference type="SAM" id="MobiDB-lite"/>
    </source>
</evidence>
<dbReference type="InterPro" id="IPR001251">
    <property type="entry name" value="CRAL-TRIO_dom"/>
</dbReference>
<name>A0A316ZCC4_9BASI</name>
<dbReference type="GO" id="GO:0008526">
    <property type="term" value="F:phosphatidylinositol transfer activity"/>
    <property type="evidence" value="ECO:0007669"/>
    <property type="project" value="TreeGrafter"/>
</dbReference>
<dbReference type="SUPFAM" id="SSF52087">
    <property type="entry name" value="CRAL/TRIO domain"/>
    <property type="match status" value="1"/>
</dbReference>
<organism evidence="3 4">
    <name type="scientific">Tilletiopsis washingtonensis</name>
    <dbReference type="NCBI Taxonomy" id="58919"/>
    <lineage>
        <taxon>Eukaryota</taxon>
        <taxon>Fungi</taxon>
        <taxon>Dikarya</taxon>
        <taxon>Basidiomycota</taxon>
        <taxon>Ustilaginomycotina</taxon>
        <taxon>Exobasidiomycetes</taxon>
        <taxon>Entylomatales</taxon>
        <taxon>Entylomatales incertae sedis</taxon>
        <taxon>Tilletiopsis</taxon>
    </lineage>
</organism>
<feature type="domain" description="CRAL-TRIO" evidence="2">
    <location>
        <begin position="123"/>
        <end position="276"/>
    </location>
</feature>
<feature type="non-terminal residue" evidence="3">
    <location>
        <position position="297"/>
    </location>
</feature>
<dbReference type="InterPro" id="IPR052578">
    <property type="entry name" value="PI_Transfer_CRAL-TRIO"/>
</dbReference>
<dbReference type="InterPro" id="IPR036273">
    <property type="entry name" value="CRAL/TRIO_N_dom_sf"/>
</dbReference>
<dbReference type="SUPFAM" id="SSF46938">
    <property type="entry name" value="CRAL/TRIO N-terminal domain"/>
    <property type="match status" value="1"/>
</dbReference>
<dbReference type="Pfam" id="PF03765">
    <property type="entry name" value="CRAL_TRIO_N"/>
    <property type="match status" value="1"/>
</dbReference>
<dbReference type="SMART" id="SM01100">
    <property type="entry name" value="CRAL_TRIO_N"/>
    <property type="match status" value="1"/>
</dbReference>
<evidence type="ECO:0000313" key="4">
    <source>
        <dbReference type="Proteomes" id="UP000245946"/>
    </source>
</evidence>
<dbReference type="SMART" id="SM00516">
    <property type="entry name" value="SEC14"/>
    <property type="match status" value="1"/>
</dbReference>
<dbReference type="CDD" id="cd00170">
    <property type="entry name" value="SEC14"/>
    <property type="match status" value="1"/>
</dbReference>
<dbReference type="OrthoDB" id="75724at2759"/>
<dbReference type="PANTHER" id="PTHR45824">
    <property type="entry name" value="GH16843P"/>
    <property type="match status" value="1"/>
</dbReference>
<reference evidence="3 4" key="1">
    <citation type="journal article" date="2018" name="Mol. Biol. Evol.">
        <title>Broad Genomic Sampling Reveals a Smut Pathogenic Ancestry of the Fungal Clade Ustilaginomycotina.</title>
        <authorList>
            <person name="Kijpornyongpan T."/>
            <person name="Mondo S.J."/>
            <person name="Barry K."/>
            <person name="Sandor L."/>
            <person name="Lee J."/>
            <person name="Lipzen A."/>
            <person name="Pangilinan J."/>
            <person name="LaButti K."/>
            <person name="Hainaut M."/>
            <person name="Henrissat B."/>
            <person name="Grigoriev I.V."/>
            <person name="Spatafora J.W."/>
            <person name="Aime M.C."/>
        </authorList>
    </citation>
    <scope>NUCLEOTIDE SEQUENCE [LARGE SCALE GENOMIC DNA]</scope>
    <source>
        <strain evidence="3 4">MCA 4186</strain>
    </source>
</reference>
<dbReference type="Gene3D" id="3.40.525.10">
    <property type="entry name" value="CRAL-TRIO lipid binding domain"/>
    <property type="match status" value="1"/>
</dbReference>
<dbReference type="PROSITE" id="PS50191">
    <property type="entry name" value="CRAL_TRIO"/>
    <property type="match status" value="1"/>
</dbReference>
<proteinExistence type="predicted"/>
<evidence type="ECO:0000313" key="3">
    <source>
        <dbReference type="EMBL" id="PWN99437.1"/>
    </source>
</evidence>
<dbReference type="RefSeq" id="XP_025599716.1">
    <property type="nucleotide sequence ID" value="XM_025739954.1"/>
</dbReference>
<gene>
    <name evidence="3" type="ORF">FA09DRAFT_290104</name>
</gene>
<feature type="region of interest" description="Disordered" evidence="1">
    <location>
        <begin position="1"/>
        <end position="36"/>
    </location>
</feature>
<feature type="compositionally biased region" description="Low complexity" evidence="1">
    <location>
        <begin position="7"/>
        <end position="20"/>
    </location>
</feature>
<keyword evidence="4" id="KW-1185">Reference proteome</keyword>
<dbReference type="AlphaFoldDB" id="A0A316ZCC4"/>
<sequence>MSRFLRRAAPAEPAAPRGPATSAPLHAAPSELKPTPRAPLSAEQLKFVAALRAHVEALHEAGWAQQSDGETYRPWERVWLDDEGTVLRYARASKWDLENAKKRIADTLAWRRSYRPELITPDEIAEEAKTGKQIISGFDQEGRPILYLRPGRENTQPSPQQVRFLVFALERALDLAPNGQDTLAIVVDYASATQATNPSISQARKVLNILQAHYVERMGRAFVVNVPWWINAFFTALSPFLDPATREKIKFNASLSSFIAPEQLDAEFGGAHNYQWDFDAYWSSLLDAANLLPDGTR</sequence>
<dbReference type="STRING" id="58919.A0A316ZCC4"/>
<dbReference type="PANTHER" id="PTHR45824:SF29">
    <property type="entry name" value="GH16843P"/>
    <property type="match status" value="1"/>
</dbReference>
<dbReference type="InterPro" id="IPR036865">
    <property type="entry name" value="CRAL-TRIO_dom_sf"/>
</dbReference>
<accession>A0A316ZCC4</accession>
<protein>
    <submittedName>
        <fullName evidence="3">CRAL/TRIO domain-containing protein</fullName>
    </submittedName>
</protein>
<evidence type="ECO:0000259" key="2">
    <source>
        <dbReference type="PROSITE" id="PS50191"/>
    </source>
</evidence>
<dbReference type="GeneID" id="37267500"/>